<accession>A0A432M539</accession>
<comment type="caution">
    <text evidence="2">The sequence shown here is derived from an EMBL/GenBank/DDBJ whole genome shotgun (WGS) entry which is preliminary data.</text>
</comment>
<evidence type="ECO:0000256" key="1">
    <source>
        <dbReference type="SAM" id="SignalP"/>
    </source>
</evidence>
<sequence>MRVSLAIGCLVLVAAVQAWSQSTPASSGSAASHANATVLPTVTVTGEQPGPGLWKVSKGGHVMWVLGTLTPLPKGMEWRSREVEQTIARSQEVLEAPSAEVKVEAGFFAKLALLPSAYSVRKNPGGETLEQILPPQMYNRWEMLKPQYFGSDRKVESWRPIVVALKLYQRALEKSGLTARNDINKAVFKLADKHDVKRVPVKYKLVVEHPREALDTIKQTNLHDVSCFNQTLETVQNQMGNLTERANAWSTGDIQALRGFAVNDRDRSCLIAVINADFAEQLGLHDLPMLMEQEWLRAAETALAGHAQIFAVLPMEQVLAPDGYLAHLQARGYTIEAPE</sequence>
<dbReference type="RefSeq" id="WP_126685105.1">
    <property type="nucleotide sequence ID" value="NZ_RYYV01000008.1"/>
</dbReference>
<name>A0A432M539_9GAMM</name>
<organism evidence="2 3">
    <name type="scientific">Dyella choica</name>
    <dbReference type="NCBI Taxonomy" id="1927959"/>
    <lineage>
        <taxon>Bacteria</taxon>
        <taxon>Pseudomonadati</taxon>
        <taxon>Pseudomonadota</taxon>
        <taxon>Gammaproteobacteria</taxon>
        <taxon>Lysobacterales</taxon>
        <taxon>Rhodanobacteraceae</taxon>
        <taxon>Dyella</taxon>
    </lineage>
</organism>
<keyword evidence="1" id="KW-0732">Signal</keyword>
<dbReference type="InterPro" id="IPR002816">
    <property type="entry name" value="TraB/PrgY/GumN_fam"/>
</dbReference>
<dbReference type="Proteomes" id="UP000274358">
    <property type="component" value="Unassembled WGS sequence"/>
</dbReference>
<protein>
    <submittedName>
        <fullName evidence="2">TraB/GumN family protein</fullName>
    </submittedName>
</protein>
<dbReference type="Pfam" id="PF01963">
    <property type="entry name" value="TraB_PrgY_gumN"/>
    <property type="match status" value="1"/>
</dbReference>
<dbReference type="CDD" id="cd14788">
    <property type="entry name" value="GumN"/>
    <property type="match status" value="1"/>
</dbReference>
<reference evidence="2 3" key="1">
    <citation type="submission" date="2018-12" db="EMBL/GenBank/DDBJ databases">
        <title>Dyella dinghuensis sp. nov. DHOA06 and Dyella choica sp. nov. 4M-K27, isolated from forest soil.</title>
        <authorList>
            <person name="Qiu L.-H."/>
            <person name="Gao Z.-H."/>
        </authorList>
    </citation>
    <scope>NUCLEOTIDE SEQUENCE [LARGE SCALE GENOMIC DNA]</scope>
    <source>
        <strain evidence="2 3">4M-K27</strain>
    </source>
</reference>
<dbReference type="EMBL" id="RYYV01000008">
    <property type="protein sequence ID" value="RUL74908.1"/>
    <property type="molecule type" value="Genomic_DNA"/>
</dbReference>
<dbReference type="OrthoDB" id="8743055at2"/>
<feature type="chain" id="PRO_5019048391" evidence="1">
    <location>
        <begin position="21"/>
        <end position="339"/>
    </location>
</feature>
<keyword evidence="3" id="KW-1185">Reference proteome</keyword>
<proteinExistence type="predicted"/>
<dbReference type="AlphaFoldDB" id="A0A432M539"/>
<gene>
    <name evidence="2" type="ORF">EKH80_12565</name>
</gene>
<feature type="signal peptide" evidence="1">
    <location>
        <begin position="1"/>
        <end position="20"/>
    </location>
</feature>
<evidence type="ECO:0000313" key="3">
    <source>
        <dbReference type="Proteomes" id="UP000274358"/>
    </source>
</evidence>
<evidence type="ECO:0000313" key="2">
    <source>
        <dbReference type="EMBL" id="RUL74908.1"/>
    </source>
</evidence>